<dbReference type="PROSITE" id="PS50977">
    <property type="entry name" value="HTH_TETR_2"/>
    <property type="match status" value="1"/>
</dbReference>
<dbReference type="KEGG" id="mvd:AWU67_08315"/>
<dbReference type="Pfam" id="PF00440">
    <property type="entry name" value="TetR_N"/>
    <property type="match status" value="1"/>
</dbReference>
<dbReference type="InterPro" id="IPR001647">
    <property type="entry name" value="HTH_TetR"/>
</dbReference>
<dbReference type="SUPFAM" id="SSF46689">
    <property type="entry name" value="Homeodomain-like"/>
    <property type="match status" value="1"/>
</dbReference>
<keyword evidence="1" id="KW-0805">Transcription regulation</keyword>
<name>A0A0X8E1X8_9MICO</name>
<keyword evidence="7" id="KW-1185">Reference proteome</keyword>
<dbReference type="Gene3D" id="1.10.10.60">
    <property type="entry name" value="Homeodomain-like"/>
    <property type="match status" value="1"/>
</dbReference>
<evidence type="ECO:0000313" key="7">
    <source>
        <dbReference type="Proteomes" id="UP000058305"/>
    </source>
</evidence>
<dbReference type="PANTHER" id="PTHR30055">
    <property type="entry name" value="HTH-TYPE TRANSCRIPTIONAL REGULATOR RUTR"/>
    <property type="match status" value="1"/>
</dbReference>
<evidence type="ECO:0000256" key="3">
    <source>
        <dbReference type="ARBA" id="ARBA00023163"/>
    </source>
</evidence>
<accession>A0A0X8E1X8</accession>
<evidence type="ECO:0000259" key="5">
    <source>
        <dbReference type="PROSITE" id="PS50977"/>
    </source>
</evidence>
<dbReference type="InterPro" id="IPR003012">
    <property type="entry name" value="Tet_transcr_reg_TetR"/>
</dbReference>
<dbReference type="GO" id="GO:0046677">
    <property type="term" value="P:response to antibiotic"/>
    <property type="evidence" value="ECO:0007669"/>
    <property type="project" value="InterPro"/>
</dbReference>
<dbReference type="InterPro" id="IPR036271">
    <property type="entry name" value="Tet_transcr_reg_TetR-rel_C_sf"/>
</dbReference>
<dbReference type="InterPro" id="IPR050109">
    <property type="entry name" value="HTH-type_TetR-like_transc_reg"/>
</dbReference>
<dbReference type="InterPro" id="IPR009057">
    <property type="entry name" value="Homeodomain-like_sf"/>
</dbReference>
<reference evidence="7" key="2">
    <citation type="submission" date="2016-01" db="EMBL/GenBank/DDBJ databases">
        <title>First complete genome sequence of a species in the genus Microterricola, an extremophilic cold active enzyme producing strain ERGS5:02 isolated from Sikkim Himalaya.</title>
        <authorList>
            <person name="Kumar R."/>
            <person name="Singh D."/>
            <person name="Swarnkar M.K."/>
        </authorList>
    </citation>
    <scope>NUCLEOTIDE SEQUENCE [LARGE SCALE GENOMIC DNA]</scope>
    <source>
        <strain evidence="7">ERGS5:02</strain>
    </source>
</reference>
<reference evidence="6 7" key="1">
    <citation type="journal article" date="2016" name="J. Biotechnol.">
        <title>First complete genome sequence of a species in the genus Microterricola, an extremophilic cold active enzyme producing bacterial strain ERGS5:02 isolated from Sikkim Himalaya.</title>
        <authorList>
            <person name="Himanshu"/>
            <person name="Swarnkar M.K."/>
            <person name="Singh D."/>
            <person name="Kumar R."/>
        </authorList>
    </citation>
    <scope>NUCLEOTIDE SEQUENCE [LARGE SCALE GENOMIC DNA]</scope>
    <source>
        <strain evidence="6 7">ERGS5:02</strain>
    </source>
</reference>
<protein>
    <submittedName>
        <fullName evidence="6">TetR family transcriptional regulator</fullName>
    </submittedName>
</protein>
<keyword evidence="3" id="KW-0804">Transcription</keyword>
<dbReference type="PANTHER" id="PTHR30055:SF239">
    <property type="entry name" value="TRANSCRIPTIONAL REGULATORY PROTEIN"/>
    <property type="match status" value="1"/>
</dbReference>
<evidence type="ECO:0000313" key="6">
    <source>
        <dbReference type="EMBL" id="AMB58870.1"/>
    </source>
</evidence>
<dbReference type="RefSeq" id="WP_067227809.1">
    <property type="nucleotide sequence ID" value="NZ_CP014145.1"/>
</dbReference>
<dbReference type="GO" id="GO:0000976">
    <property type="term" value="F:transcription cis-regulatory region binding"/>
    <property type="evidence" value="ECO:0007669"/>
    <property type="project" value="TreeGrafter"/>
</dbReference>
<gene>
    <name evidence="6" type="ORF">AWU67_08315</name>
</gene>
<dbReference type="Pfam" id="PF13305">
    <property type="entry name" value="TetR_C_33"/>
    <property type="match status" value="1"/>
</dbReference>
<dbReference type="PRINTS" id="PR00400">
    <property type="entry name" value="TETREPRESSOR"/>
</dbReference>
<evidence type="ECO:0000256" key="2">
    <source>
        <dbReference type="ARBA" id="ARBA00023125"/>
    </source>
</evidence>
<evidence type="ECO:0000256" key="1">
    <source>
        <dbReference type="ARBA" id="ARBA00023015"/>
    </source>
</evidence>
<evidence type="ECO:0000256" key="4">
    <source>
        <dbReference type="PROSITE-ProRule" id="PRU00335"/>
    </source>
</evidence>
<dbReference type="OrthoDB" id="71867at2"/>
<dbReference type="Proteomes" id="UP000058305">
    <property type="component" value="Chromosome"/>
</dbReference>
<feature type="domain" description="HTH tetR-type" evidence="5">
    <location>
        <begin position="6"/>
        <end position="66"/>
    </location>
</feature>
<feature type="DNA-binding region" description="H-T-H motif" evidence="4">
    <location>
        <begin position="29"/>
        <end position="48"/>
    </location>
</feature>
<dbReference type="Gene3D" id="1.10.357.10">
    <property type="entry name" value="Tetracycline Repressor, domain 2"/>
    <property type="match status" value="1"/>
</dbReference>
<sequence length="190" mass="19731">MPTPERTSREAILAVGREILEADGLAGLTMQAVASRVGVKAPSLYKRIRNRDELVRLIAEATITDLGAHLRLAAAEPADAAARVAALAVAFRAFAHRFPAGFHLIFAPGPAGRRPAHDTIVASSAPILEAAGALAGPAHALDAARTVTAWANGFISMELAGAFNLGGDVDEAFSFGIRTLTSALETRAEA</sequence>
<organism evidence="6 7">
    <name type="scientific">Microterricola viridarii</name>
    <dbReference type="NCBI Taxonomy" id="412690"/>
    <lineage>
        <taxon>Bacteria</taxon>
        <taxon>Bacillati</taxon>
        <taxon>Actinomycetota</taxon>
        <taxon>Actinomycetes</taxon>
        <taxon>Micrococcales</taxon>
        <taxon>Microbacteriaceae</taxon>
        <taxon>Microterricola</taxon>
    </lineage>
</organism>
<keyword evidence="2 4" id="KW-0238">DNA-binding</keyword>
<proteinExistence type="predicted"/>
<dbReference type="GO" id="GO:0003700">
    <property type="term" value="F:DNA-binding transcription factor activity"/>
    <property type="evidence" value="ECO:0007669"/>
    <property type="project" value="TreeGrafter"/>
</dbReference>
<dbReference type="EMBL" id="CP014145">
    <property type="protein sequence ID" value="AMB58870.1"/>
    <property type="molecule type" value="Genomic_DNA"/>
</dbReference>
<dbReference type="SUPFAM" id="SSF48498">
    <property type="entry name" value="Tetracyclin repressor-like, C-terminal domain"/>
    <property type="match status" value="1"/>
</dbReference>
<dbReference type="AlphaFoldDB" id="A0A0X8E1X8"/>
<dbReference type="GO" id="GO:0045892">
    <property type="term" value="P:negative regulation of DNA-templated transcription"/>
    <property type="evidence" value="ECO:0007669"/>
    <property type="project" value="InterPro"/>
</dbReference>
<dbReference type="InterPro" id="IPR025996">
    <property type="entry name" value="MT1864/Rv1816-like_C"/>
</dbReference>